<evidence type="ECO:0000313" key="3">
    <source>
        <dbReference type="EMBL" id="GAA3905526.1"/>
    </source>
</evidence>
<dbReference type="Proteomes" id="UP001500827">
    <property type="component" value="Unassembled WGS sequence"/>
</dbReference>
<keyword evidence="4" id="KW-1185">Reference proteome</keyword>
<evidence type="ECO:0000259" key="2">
    <source>
        <dbReference type="Pfam" id="PF03061"/>
    </source>
</evidence>
<comment type="caution">
    <text evidence="3">The sequence shown here is derived from an EMBL/GenBank/DDBJ whole genome shotgun (WGS) entry which is preliminary data.</text>
</comment>
<evidence type="ECO:0000256" key="1">
    <source>
        <dbReference type="SAM" id="MobiDB-lite"/>
    </source>
</evidence>
<proteinExistence type="predicted"/>
<dbReference type="Gene3D" id="3.10.129.10">
    <property type="entry name" value="Hotdog Thioesterase"/>
    <property type="match status" value="1"/>
</dbReference>
<reference evidence="4" key="1">
    <citation type="journal article" date="2019" name="Int. J. Syst. Evol. Microbiol.">
        <title>The Global Catalogue of Microorganisms (GCM) 10K type strain sequencing project: providing services to taxonomists for standard genome sequencing and annotation.</title>
        <authorList>
            <consortium name="The Broad Institute Genomics Platform"/>
            <consortium name="The Broad Institute Genome Sequencing Center for Infectious Disease"/>
            <person name="Wu L."/>
            <person name="Ma J."/>
        </authorList>
    </citation>
    <scope>NUCLEOTIDE SEQUENCE [LARGE SCALE GENOMIC DNA]</scope>
    <source>
        <strain evidence="4">JCM 17543</strain>
    </source>
</reference>
<feature type="domain" description="Thioesterase" evidence="2">
    <location>
        <begin position="69"/>
        <end position="140"/>
    </location>
</feature>
<dbReference type="Pfam" id="PF03061">
    <property type="entry name" value="4HBT"/>
    <property type="match status" value="1"/>
</dbReference>
<sequence>MSDDNNELMEDVGLPRGATPDPDNEGWFSWGDFPRSSFAAATGRLLFKPDGPGRGIARMFPTEDHMNMGGSLHGGAVMSFIDMSMFAGGLCAGMERAHYVTLDLTTHFLARGQAGSPLDAHVELVKQTRGHAFLQGVVKQNGEPCYSFSGTLKKVNRPNGPSAR</sequence>
<dbReference type="EMBL" id="BAABBM010000001">
    <property type="protein sequence ID" value="GAA3905526.1"/>
    <property type="molecule type" value="Genomic_DNA"/>
</dbReference>
<gene>
    <name evidence="3" type="ORF">GCM10022276_25100</name>
</gene>
<feature type="region of interest" description="Disordered" evidence="1">
    <location>
        <begin position="1"/>
        <end position="25"/>
    </location>
</feature>
<name>A0ABP7LRG1_9SPHN</name>
<dbReference type="RefSeq" id="WP_344700045.1">
    <property type="nucleotide sequence ID" value="NZ_BAABBM010000001.1"/>
</dbReference>
<dbReference type="CDD" id="cd03443">
    <property type="entry name" value="PaaI_thioesterase"/>
    <property type="match status" value="1"/>
</dbReference>
<feature type="compositionally biased region" description="Acidic residues" evidence="1">
    <location>
        <begin position="1"/>
        <end position="10"/>
    </location>
</feature>
<evidence type="ECO:0000313" key="4">
    <source>
        <dbReference type="Proteomes" id="UP001500827"/>
    </source>
</evidence>
<organism evidence="3 4">
    <name type="scientific">Sphingomonas limnosediminicola</name>
    <dbReference type="NCBI Taxonomy" id="940133"/>
    <lineage>
        <taxon>Bacteria</taxon>
        <taxon>Pseudomonadati</taxon>
        <taxon>Pseudomonadota</taxon>
        <taxon>Alphaproteobacteria</taxon>
        <taxon>Sphingomonadales</taxon>
        <taxon>Sphingomonadaceae</taxon>
        <taxon>Sphingomonas</taxon>
    </lineage>
</organism>
<dbReference type="SUPFAM" id="SSF54637">
    <property type="entry name" value="Thioesterase/thiol ester dehydrase-isomerase"/>
    <property type="match status" value="1"/>
</dbReference>
<dbReference type="InterPro" id="IPR029069">
    <property type="entry name" value="HotDog_dom_sf"/>
</dbReference>
<accession>A0ABP7LRG1</accession>
<dbReference type="InterPro" id="IPR006683">
    <property type="entry name" value="Thioestr_dom"/>
</dbReference>
<protein>
    <recommendedName>
        <fullName evidence="2">Thioesterase domain-containing protein</fullName>
    </recommendedName>
</protein>